<keyword evidence="1" id="KW-0812">Transmembrane</keyword>
<feature type="transmembrane region" description="Helical" evidence="1">
    <location>
        <begin position="33"/>
        <end position="50"/>
    </location>
</feature>
<feature type="transmembrane region" description="Helical" evidence="1">
    <location>
        <begin position="70"/>
        <end position="93"/>
    </location>
</feature>
<dbReference type="EMBL" id="MT631660">
    <property type="protein sequence ID" value="QNO56560.1"/>
    <property type="molecule type" value="Genomic_DNA"/>
</dbReference>
<evidence type="ECO:0000256" key="1">
    <source>
        <dbReference type="SAM" id="Phobius"/>
    </source>
</evidence>
<keyword evidence="1" id="KW-1133">Transmembrane helix</keyword>
<gene>
    <name evidence="2" type="ORF">CBNJMBCK_00003</name>
</gene>
<evidence type="ECO:0000313" key="2">
    <source>
        <dbReference type="EMBL" id="QNO56560.1"/>
    </source>
</evidence>
<accession>A0A7G9Z8H6</accession>
<feature type="transmembrane region" description="Helical" evidence="1">
    <location>
        <begin position="9"/>
        <end position="27"/>
    </location>
</feature>
<dbReference type="AlphaFoldDB" id="A0A7G9Z8H6"/>
<keyword evidence="1" id="KW-0472">Membrane</keyword>
<protein>
    <submittedName>
        <fullName evidence="2">Uncharacterized protein</fullName>
    </submittedName>
</protein>
<reference evidence="2" key="1">
    <citation type="submission" date="2020-06" db="EMBL/GenBank/DDBJ databases">
        <title>Unique genomic features of the anaerobic methanotrophic archaea.</title>
        <authorList>
            <person name="Chadwick G.L."/>
            <person name="Skennerton C.T."/>
            <person name="Laso-Perez R."/>
            <person name="Leu A.O."/>
            <person name="Speth D.R."/>
            <person name="Yu H."/>
            <person name="Morgan-Lang C."/>
            <person name="Hatzenpichler R."/>
            <person name="Goudeau D."/>
            <person name="Malmstrom R."/>
            <person name="Brazelton W.J."/>
            <person name="Woyke T."/>
            <person name="Hallam S.J."/>
            <person name="Tyson G.W."/>
            <person name="Wegener G."/>
            <person name="Boetius A."/>
            <person name="Orphan V."/>
        </authorList>
    </citation>
    <scope>NUCLEOTIDE SEQUENCE</scope>
</reference>
<name>A0A7G9Z8H6_9EURY</name>
<organism evidence="2">
    <name type="scientific">Candidatus Methanophaga sp. ANME-1 ERB7</name>
    <dbReference type="NCBI Taxonomy" id="2759913"/>
    <lineage>
        <taxon>Archaea</taxon>
        <taxon>Methanobacteriati</taxon>
        <taxon>Methanobacteriota</taxon>
        <taxon>Stenosarchaea group</taxon>
        <taxon>Methanomicrobia</taxon>
        <taxon>Candidatus Methanophagales</taxon>
        <taxon>Candidatus Methanophagaceae</taxon>
        <taxon>Candidatus Methanophaga</taxon>
    </lineage>
</organism>
<sequence>MYNLLAKSAVWGIPILIGLYQLIAMQYFILNPYLPLAAYAIGLFVIYFLLRSITEFKFLYLAAKANKSNFLLKFGLFIIVLPGMIFILITAYIKHELDMVNNIATIVPIMFLIFLIIINIKEAVGKSKSDLIQKELEDISIKYGVKE</sequence>
<proteinExistence type="predicted"/>
<feature type="transmembrane region" description="Helical" evidence="1">
    <location>
        <begin position="99"/>
        <end position="120"/>
    </location>
</feature>